<protein>
    <submittedName>
        <fullName evidence="1">DUF2785 domain-containing protein</fullName>
    </submittedName>
</protein>
<proteinExistence type="predicted"/>
<sequence length="254" mass="29251">MKELLQNKLNSQSPYTDHEISWCLDNIGHPDPAIRDEVIYNSFCHGFEHHLISPEQFIWLANNIHERELLTHTDTLTRSFSALLTSLLISCDNWQGSPYFSLLENSRAPLFELSLNFLTREKDTRGYDNDLGWIHAIAHGAELLLATSLHDNFPKERLKDVWQAITTLLYLQISVFSAGEADRLAMVISQLLLSEKLTQTILAQWISDLNYSEQEPEDYFCSLNIKSFLATIYLTCEKEGILTAELKQAIFKHY</sequence>
<name>A0A3L9DI76_9STRE</name>
<evidence type="ECO:0000313" key="1">
    <source>
        <dbReference type="EMBL" id="RLY01256.1"/>
    </source>
</evidence>
<organism evidence="1 2">
    <name type="scientific">Streptococcus hillyeri</name>
    <dbReference type="NCBI Taxonomy" id="2282420"/>
    <lineage>
        <taxon>Bacteria</taxon>
        <taxon>Bacillati</taxon>
        <taxon>Bacillota</taxon>
        <taxon>Bacilli</taxon>
        <taxon>Lactobacillales</taxon>
        <taxon>Streptococcaceae</taxon>
        <taxon>Streptococcus</taxon>
    </lineage>
</organism>
<gene>
    <name evidence="1" type="ORF">EAF07_09970</name>
</gene>
<dbReference type="OrthoDB" id="7619731at2"/>
<dbReference type="Proteomes" id="UP000279194">
    <property type="component" value="Unassembled WGS sequence"/>
</dbReference>
<dbReference type="RefSeq" id="WP_121836397.1">
    <property type="nucleotide sequence ID" value="NZ_CP163513.1"/>
</dbReference>
<dbReference type="AlphaFoldDB" id="A0A3L9DI76"/>
<dbReference type="EMBL" id="RCVM01000031">
    <property type="protein sequence ID" value="RLY01256.1"/>
    <property type="molecule type" value="Genomic_DNA"/>
</dbReference>
<keyword evidence="2" id="KW-1185">Reference proteome</keyword>
<dbReference type="Pfam" id="PF10978">
    <property type="entry name" value="DUF2785"/>
    <property type="match status" value="1"/>
</dbReference>
<reference evidence="1 2" key="1">
    <citation type="submission" date="2018-10" db="EMBL/GenBank/DDBJ databases">
        <title>Streptococcus hillyeri sp. nov., isolated from equine tracheal sample.</title>
        <authorList>
            <person name="Macfadyen A.C."/>
            <person name="Waller A."/>
            <person name="Paterson G.K."/>
        </authorList>
    </citation>
    <scope>NUCLEOTIDE SEQUENCE [LARGE SCALE GENOMIC DNA]</scope>
    <source>
        <strain evidence="1 2">28462</strain>
    </source>
</reference>
<evidence type="ECO:0000313" key="2">
    <source>
        <dbReference type="Proteomes" id="UP000279194"/>
    </source>
</evidence>
<accession>A0A3L9DI76</accession>
<comment type="caution">
    <text evidence="1">The sequence shown here is derived from an EMBL/GenBank/DDBJ whole genome shotgun (WGS) entry which is preliminary data.</text>
</comment>
<dbReference type="InterPro" id="IPR021247">
    <property type="entry name" value="DUF2785"/>
</dbReference>